<dbReference type="Gene3D" id="1.10.418.10">
    <property type="entry name" value="Calponin-like domain"/>
    <property type="match status" value="1"/>
</dbReference>
<accession>A0ABD2NCL1</accession>
<protein>
    <recommendedName>
        <fullName evidence="1">Calponin-homology (CH) domain-containing protein</fullName>
    </recommendedName>
</protein>
<dbReference type="AlphaFoldDB" id="A0ABD2NCL1"/>
<feature type="non-terminal residue" evidence="2">
    <location>
        <position position="1"/>
    </location>
</feature>
<sequence>IYTDWANHYLEKARSKKRVNSLASDCSDGVLLAEVIESVMCQKIPDVNRKPKTPTQMVSLKLTLLMFRNRSLNFAN</sequence>
<feature type="domain" description="Calponin-homology (CH)" evidence="1">
    <location>
        <begin position="1"/>
        <end position="76"/>
    </location>
</feature>
<dbReference type="InterPro" id="IPR001715">
    <property type="entry name" value="CH_dom"/>
</dbReference>
<dbReference type="PROSITE" id="PS50021">
    <property type="entry name" value="CH"/>
    <property type="match status" value="1"/>
</dbReference>
<evidence type="ECO:0000313" key="2">
    <source>
        <dbReference type="EMBL" id="KAL3276353.1"/>
    </source>
</evidence>
<dbReference type="EMBL" id="JABFTP020000103">
    <property type="protein sequence ID" value="KAL3276353.1"/>
    <property type="molecule type" value="Genomic_DNA"/>
</dbReference>
<evidence type="ECO:0000259" key="1">
    <source>
        <dbReference type="PROSITE" id="PS50021"/>
    </source>
</evidence>
<organism evidence="2 3">
    <name type="scientific">Cryptolaemus montrouzieri</name>
    <dbReference type="NCBI Taxonomy" id="559131"/>
    <lineage>
        <taxon>Eukaryota</taxon>
        <taxon>Metazoa</taxon>
        <taxon>Ecdysozoa</taxon>
        <taxon>Arthropoda</taxon>
        <taxon>Hexapoda</taxon>
        <taxon>Insecta</taxon>
        <taxon>Pterygota</taxon>
        <taxon>Neoptera</taxon>
        <taxon>Endopterygota</taxon>
        <taxon>Coleoptera</taxon>
        <taxon>Polyphaga</taxon>
        <taxon>Cucujiformia</taxon>
        <taxon>Coccinelloidea</taxon>
        <taxon>Coccinellidae</taxon>
        <taxon>Scymninae</taxon>
        <taxon>Scymnini</taxon>
        <taxon>Cryptolaemus</taxon>
    </lineage>
</organism>
<evidence type="ECO:0000313" key="3">
    <source>
        <dbReference type="Proteomes" id="UP001516400"/>
    </source>
</evidence>
<dbReference type="Pfam" id="PF00307">
    <property type="entry name" value="CH"/>
    <property type="match status" value="1"/>
</dbReference>
<reference evidence="2 3" key="1">
    <citation type="journal article" date="2021" name="BMC Biol.">
        <title>Horizontally acquired antibacterial genes associated with adaptive radiation of ladybird beetles.</title>
        <authorList>
            <person name="Li H.S."/>
            <person name="Tang X.F."/>
            <person name="Huang Y.H."/>
            <person name="Xu Z.Y."/>
            <person name="Chen M.L."/>
            <person name="Du X.Y."/>
            <person name="Qiu B.Y."/>
            <person name="Chen P.T."/>
            <person name="Zhang W."/>
            <person name="Slipinski A."/>
            <person name="Escalona H.E."/>
            <person name="Waterhouse R.M."/>
            <person name="Zwick A."/>
            <person name="Pang H."/>
        </authorList>
    </citation>
    <scope>NUCLEOTIDE SEQUENCE [LARGE SCALE GENOMIC DNA]</scope>
    <source>
        <strain evidence="2">SYSU2018</strain>
    </source>
</reference>
<dbReference type="InterPro" id="IPR036872">
    <property type="entry name" value="CH_dom_sf"/>
</dbReference>
<name>A0ABD2NCL1_9CUCU</name>
<dbReference type="SUPFAM" id="SSF47576">
    <property type="entry name" value="Calponin-homology domain, CH-domain"/>
    <property type="match status" value="1"/>
</dbReference>
<proteinExistence type="predicted"/>
<gene>
    <name evidence="2" type="ORF">HHI36_011737</name>
</gene>
<keyword evidence="3" id="KW-1185">Reference proteome</keyword>
<dbReference type="Proteomes" id="UP001516400">
    <property type="component" value="Unassembled WGS sequence"/>
</dbReference>
<comment type="caution">
    <text evidence="2">The sequence shown here is derived from an EMBL/GenBank/DDBJ whole genome shotgun (WGS) entry which is preliminary data.</text>
</comment>